<dbReference type="Proteomes" id="UP000189376">
    <property type="component" value="Unassembled WGS sequence"/>
</dbReference>
<dbReference type="AlphaFoldDB" id="A0A1V2UNL5"/>
<sequence>MRSRISLIGVVQISGSISLLLDARSSFIDAEFKISNIFDAPHKNEVVRLNKKSQAYVEANGWMSRSSALERLEQWKNVAFNQYLDPTIRNQNNQKIVLSLFDLSGTWSQPWVDAGYQVFRFDIQADPYFGDINNFSVEFFNELFACFDGLDVHAILAACPCTDFAVSGARHFTAKDADGRTLSSIELVYQTLRTIEFFKPNIWAIENPVGRIASLTGLSPWRLSFDPFHFGDTYTKKTLLWGRFNADLPIAPVEPVEGSKMHRLYGGNSIATKNARSVTPEGFAYSFFTANNAHSNSLMTICNKYDRLDPELLSRCLNSGLSDYDISNLIDDDYYDCDDYSAHQTLESAVESMGVAV</sequence>
<dbReference type="InterPro" id="IPR029063">
    <property type="entry name" value="SAM-dependent_MTases_sf"/>
</dbReference>
<accession>A0A1V2UNL5</accession>
<proteinExistence type="predicted"/>
<gene>
    <name evidence="1" type="ORF">AC058_20290</name>
</gene>
<comment type="caution">
    <text evidence="1">The sequence shown here is derived from an EMBL/GenBank/DDBJ whole genome shotgun (WGS) entry which is preliminary data.</text>
</comment>
<keyword evidence="2" id="KW-1185">Reference proteome</keyword>
<evidence type="ECO:0000313" key="1">
    <source>
        <dbReference type="EMBL" id="ONN48437.1"/>
    </source>
</evidence>
<dbReference type="EMBL" id="LFZS01000056">
    <property type="protein sequence ID" value="ONN48437.1"/>
    <property type="molecule type" value="Genomic_DNA"/>
</dbReference>
<name>A0A1V2UNL5_9GAMM</name>
<dbReference type="SUPFAM" id="SSF53335">
    <property type="entry name" value="S-adenosyl-L-methionine-dependent methyltransferases"/>
    <property type="match status" value="1"/>
</dbReference>
<organism evidence="1 2">
    <name type="scientific">Acinetobacter genomosp. 33YU</name>
    <dbReference type="NCBI Taxonomy" id="1675530"/>
    <lineage>
        <taxon>Bacteria</taxon>
        <taxon>Pseudomonadati</taxon>
        <taxon>Pseudomonadota</taxon>
        <taxon>Gammaproteobacteria</taxon>
        <taxon>Moraxellales</taxon>
        <taxon>Moraxellaceae</taxon>
        <taxon>Acinetobacter</taxon>
    </lineage>
</organism>
<reference evidence="1 2" key="1">
    <citation type="submission" date="2015-07" db="EMBL/GenBank/DDBJ databases">
        <title>Acinetobacter yuneri, a novel member of Acinetobacter calcoaceticus-Acinetobacter baumannii complex isolated from clinical specimen.</title>
        <authorList>
            <person name="Yu Y."/>
        </authorList>
    </citation>
    <scope>NUCLEOTIDE SEQUENCE [LARGE SCALE GENOMIC DNA]</scope>
    <source>
        <strain evidence="1 2">A362</strain>
    </source>
</reference>
<evidence type="ECO:0000313" key="2">
    <source>
        <dbReference type="Proteomes" id="UP000189376"/>
    </source>
</evidence>
<dbReference type="Gene3D" id="3.40.50.150">
    <property type="entry name" value="Vaccinia Virus protein VP39"/>
    <property type="match status" value="1"/>
</dbReference>
<protein>
    <submittedName>
        <fullName evidence="1">Uncharacterized protein</fullName>
    </submittedName>
</protein>